<evidence type="ECO:0000313" key="1">
    <source>
        <dbReference type="EMBL" id="KAJ2986664.1"/>
    </source>
</evidence>
<organism evidence="1 2">
    <name type="scientific">Xylaria curta</name>
    <dbReference type="NCBI Taxonomy" id="42375"/>
    <lineage>
        <taxon>Eukaryota</taxon>
        <taxon>Fungi</taxon>
        <taxon>Dikarya</taxon>
        <taxon>Ascomycota</taxon>
        <taxon>Pezizomycotina</taxon>
        <taxon>Sordariomycetes</taxon>
        <taxon>Xylariomycetidae</taxon>
        <taxon>Xylariales</taxon>
        <taxon>Xylariaceae</taxon>
        <taxon>Xylaria</taxon>
    </lineage>
</organism>
<comment type="caution">
    <text evidence="1">The sequence shown here is derived from an EMBL/GenBank/DDBJ whole genome shotgun (WGS) entry which is preliminary data.</text>
</comment>
<reference evidence="1" key="1">
    <citation type="submission" date="2022-10" db="EMBL/GenBank/DDBJ databases">
        <title>Genome Sequence of Xylaria curta.</title>
        <authorList>
            <person name="Buettner E."/>
        </authorList>
    </citation>
    <scope>NUCLEOTIDE SEQUENCE</scope>
    <source>
        <strain evidence="1">Babe10</strain>
    </source>
</reference>
<evidence type="ECO:0000313" key="2">
    <source>
        <dbReference type="Proteomes" id="UP001143856"/>
    </source>
</evidence>
<name>A0ACC1P473_9PEZI</name>
<proteinExistence type="predicted"/>
<dbReference type="EMBL" id="JAPDGR010000913">
    <property type="protein sequence ID" value="KAJ2986664.1"/>
    <property type="molecule type" value="Genomic_DNA"/>
</dbReference>
<protein>
    <submittedName>
        <fullName evidence="1">Uncharacterized protein</fullName>
    </submittedName>
</protein>
<sequence length="1356" mass="155385">MTTARAFFVRNTLHNPKSSRRRNTAASGMFAFHTCEPLNSTLPFVERPPTYPMASIHEPDEVVDKEQVLKRLGDLYENGLQGQDDDEAVAAIFADSNLQKKLLFGSNGYDPNTVIPKILLYLRDKDAQQDVNWFVNFPIIRGYLAEAHRKMVTGELGFHDPKLRAALEDARVMVKVHLHSQSRFNENTPWTDDILRGQTTQQRLLTYPKVFPPPKPDRSKSQYRRVQPMPRPNDTSPLWKTTFQVIDPEAMLSHFAEIDNYVESENKFFEAVKKSVKTGKKEKQTSENDKFRMENEAYEHYMTQGLAETSNNPPSPPNDGPKGPLFYKRRGWQRAALQQCLNLFTNREHRVINTPWRRAVLPYDPPAPLPKEIAFVQRISEPSDGTDEKEKDPFAWLHWSFQYAQIVDFLATCQRRRYIYQSWSDFRAPALPINFRGPHISRGLTVHDQHWLKIGDYLENLETMLRGAWEAAPRPLLRAILRDIDAGRRDNTGGPNMDNSQYLPAEDDEDTLDRKRHWRRDIKRRLGIDNIKDNTEDDNYRLIDEYDVAWLRHLCEPSRTLEMCDSSKLPSRNLTTIFDAKLQSYFRDYAVSGAPDSTGLHIWAEDIDELDDVKRTYKPNTLREVLAYINGCKESELKASGDTDPNPEHPNACYQFSIEEAEFMCIELQNLGRCRYIPEYMREPARVGRPTYTVHPEDRITWRYADLQEFREQSAEYLEDMVNHYDISYGNWSLYNGNRPRFSRELEFILDHVGPDFRYELERVETQQKIAASHEAFGKRRAFIKDHLAPEGLCQLGHVESGGTESERDAPYREDLASWEAVGTYLTKLYKQNKEKDAATNRYFPNEPFHPQTPEKTVQFFRNLAYRAGRTLRHVNQIKNRLQYTESSSDAGIPLKPSLDLSADLKEPRPENGGDGAPAPTIVEKWWQAIPSKDYELAVEKWNTTIQGGTGELALLPPDIKEVLEKADPTSSSQHPLKENQDPFTIIREGIIDACFQNRPTVYPGRISAFKDQENKGFQGYERPSLFEWATKDQRRYQAPHTRRHFFNMQRWPASRILPQRLEAIQQRKDQGARIDPSKPDQAYGILTNRVPIGAEKPVYAHPLIHHGHGDRWNDFGEFGGFGDFGDWSYPDGDPDPPRLASDPSGGNNNANDIQVNTVTIDDNYNANDIQVNTVTIDDNYNANDIQVHTVILDDNYNAMGAKVQFQVPTAQAATTQMYEASTTTEVPNIEVPKMEAMAPELAEQIKLAEQAQQTKAKESVMRDNIRARKARRRALVPYTRSDEKFAPGPAVFPMGDTLLQKVMISNELNNGYPISGTAFLQESTIGSSKGVAEDHWRQYPTGPAGAASHEGEHPS</sequence>
<gene>
    <name evidence="1" type="ORF">NUW58_g4918</name>
</gene>
<dbReference type="Proteomes" id="UP001143856">
    <property type="component" value="Unassembled WGS sequence"/>
</dbReference>
<keyword evidence="2" id="KW-1185">Reference proteome</keyword>
<accession>A0ACC1P473</accession>